<keyword evidence="2" id="KW-1185">Reference proteome</keyword>
<organism evidence="1 2">
    <name type="scientific">Lysinibacillus agricola</name>
    <dbReference type="NCBI Taxonomy" id="2590012"/>
    <lineage>
        <taxon>Bacteria</taxon>
        <taxon>Bacillati</taxon>
        <taxon>Bacillota</taxon>
        <taxon>Bacilli</taxon>
        <taxon>Bacillales</taxon>
        <taxon>Bacillaceae</taxon>
        <taxon>Lysinibacillus</taxon>
    </lineage>
</organism>
<dbReference type="RefSeq" id="WP_053595792.1">
    <property type="nucleotide sequence ID" value="NZ_CP067341.1"/>
</dbReference>
<sequence length="162" mass="19117">MKEVYVVTYGTYSDYGIDCIFTDLEKANKYVKLQNNGGSDDYRIETYPLDQVVIDSVKIIKVYAEKELNNDDYKFKYEIVDVINEDFNINRTRVSVKDYSHKKSSNITLRRKFKGDEIGIVNKYKKVVEDYFFKIESNWDIYKSYEGEESISADLEKDINII</sequence>
<name>A0ABX7ALG5_9BACI</name>
<evidence type="ECO:0000313" key="2">
    <source>
        <dbReference type="Proteomes" id="UP000596049"/>
    </source>
</evidence>
<gene>
    <name evidence="1" type="ORF">FJQ98_15925</name>
</gene>
<accession>A0ABX7ALG5</accession>
<proteinExistence type="predicted"/>
<evidence type="ECO:0000313" key="1">
    <source>
        <dbReference type="EMBL" id="QQP10733.1"/>
    </source>
</evidence>
<protein>
    <submittedName>
        <fullName evidence="1">Uncharacterized protein</fullName>
    </submittedName>
</protein>
<dbReference type="EMBL" id="CP067341">
    <property type="protein sequence ID" value="QQP10733.1"/>
    <property type="molecule type" value="Genomic_DNA"/>
</dbReference>
<dbReference type="Proteomes" id="UP000596049">
    <property type="component" value="Chromosome"/>
</dbReference>
<reference evidence="1 2" key="1">
    <citation type="submission" date="2020-01" db="EMBL/GenBank/DDBJ databases">
        <authorList>
            <person name="Liu G."/>
            <person name="Liu B."/>
        </authorList>
    </citation>
    <scope>NUCLEOTIDE SEQUENCE [LARGE SCALE GENOMIC DNA]</scope>
    <source>
        <strain evidence="1 2">FJAT-51161</strain>
    </source>
</reference>